<sequence precursor="true">MKNFIIITLLLMAVSTQAAPQGKNGFSGNIDIGMFGINSTDALMATGSNEDIDTLSDNPDSFSKLKPIVMSELRYKKGDILYHAGTPPTEANPQLLLGTTFLYGKSSVDLSVILAPFGKVWKDPYVSDRKSTRDSAAGLRLKLENISGTKFGTNIQMLSHDIDNDAIGRRFSDMKRNGETYSFTGDYKQPLSQYSVITPFVTYTIEDRNGDAMSGQGLQAGVKYLHKLNSGLIIPSFSISGMWYNEEDSVFDKTRKDTTTSAFLMYKHFTPFGLANTHINFLIGGSLRSSNIDFYDARTVFTGVTFGYDF</sequence>
<dbReference type="InParanoid" id="D4H5R4"/>
<evidence type="ECO:0008006" key="4">
    <source>
        <dbReference type="Google" id="ProtNLM"/>
    </source>
</evidence>
<protein>
    <recommendedName>
        <fullName evidence="4">DUF2860 domain-containing protein</fullName>
    </recommendedName>
</protein>
<proteinExistence type="predicted"/>
<evidence type="ECO:0000313" key="3">
    <source>
        <dbReference type="Proteomes" id="UP000002012"/>
    </source>
</evidence>
<dbReference type="KEGG" id="dap:Dacet_2751"/>
<reference evidence="2 3" key="1">
    <citation type="journal article" date="2010" name="Stand. Genomic Sci.">
        <title>Complete genome sequence of Denitrovibrio acetiphilus type strain (N2460).</title>
        <authorList>
            <person name="Kiss H."/>
            <person name="Lang E."/>
            <person name="Lapidus A."/>
            <person name="Copeland A."/>
            <person name="Nolan M."/>
            <person name="Glavina Del Rio T."/>
            <person name="Chen F."/>
            <person name="Lucas S."/>
            <person name="Tice H."/>
            <person name="Cheng J.F."/>
            <person name="Han C."/>
            <person name="Goodwin L."/>
            <person name="Pitluck S."/>
            <person name="Liolios K."/>
            <person name="Pati A."/>
            <person name="Ivanova N."/>
            <person name="Mavromatis K."/>
            <person name="Chen A."/>
            <person name="Palaniappan K."/>
            <person name="Land M."/>
            <person name="Hauser L."/>
            <person name="Chang Y.J."/>
            <person name="Jeffries C.D."/>
            <person name="Detter J.C."/>
            <person name="Brettin T."/>
            <person name="Spring S."/>
            <person name="Rohde M."/>
            <person name="Goker M."/>
            <person name="Woyke T."/>
            <person name="Bristow J."/>
            <person name="Eisen J.A."/>
            <person name="Markowitz V."/>
            <person name="Hugenholtz P."/>
            <person name="Kyrpides N.C."/>
            <person name="Klenk H.P."/>
        </authorList>
    </citation>
    <scope>NUCLEOTIDE SEQUENCE [LARGE SCALE GENOMIC DNA]</scope>
    <source>
        <strain evidence="3">DSM 12809 / NBRC 114555 / N2460</strain>
    </source>
</reference>
<dbReference type="HOGENOM" id="CLU_908401_0_0_0"/>
<gene>
    <name evidence="2" type="ordered locus">Dacet_2751</name>
</gene>
<evidence type="ECO:0000256" key="1">
    <source>
        <dbReference type="SAM" id="SignalP"/>
    </source>
</evidence>
<feature type="signal peptide" evidence="1">
    <location>
        <begin position="1"/>
        <end position="18"/>
    </location>
</feature>
<keyword evidence="1" id="KW-0732">Signal</keyword>
<dbReference type="OrthoDB" id="6199337at2"/>
<keyword evidence="3" id="KW-1185">Reference proteome</keyword>
<accession>D4H5R4</accession>
<dbReference type="STRING" id="522772.Dacet_2751"/>
<dbReference type="InterPro" id="IPR016896">
    <property type="entry name" value="DUF2860"/>
</dbReference>
<feature type="chain" id="PRO_5003057660" description="DUF2860 domain-containing protein" evidence="1">
    <location>
        <begin position="19"/>
        <end position="310"/>
    </location>
</feature>
<dbReference type="Proteomes" id="UP000002012">
    <property type="component" value="Chromosome"/>
</dbReference>
<evidence type="ECO:0000313" key="2">
    <source>
        <dbReference type="EMBL" id="ADD69505.1"/>
    </source>
</evidence>
<dbReference type="PaxDb" id="522772-Dacet_2751"/>
<dbReference type="RefSeq" id="WP_013011998.1">
    <property type="nucleotide sequence ID" value="NC_013943.1"/>
</dbReference>
<dbReference type="AlphaFoldDB" id="D4H5R4"/>
<name>D4H5R4_DENA2</name>
<dbReference type="eggNOG" id="ENOG5033389">
    <property type="taxonomic scope" value="Bacteria"/>
</dbReference>
<dbReference type="Pfam" id="PF11059">
    <property type="entry name" value="DUF2860"/>
    <property type="match status" value="1"/>
</dbReference>
<dbReference type="EMBL" id="CP001968">
    <property type="protein sequence ID" value="ADD69505.1"/>
    <property type="molecule type" value="Genomic_DNA"/>
</dbReference>
<organism evidence="2 3">
    <name type="scientific">Denitrovibrio acetiphilus (strain DSM 12809 / NBRC 114555 / N2460)</name>
    <dbReference type="NCBI Taxonomy" id="522772"/>
    <lineage>
        <taxon>Bacteria</taxon>
        <taxon>Pseudomonadati</taxon>
        <taxon>Deferribacterota</taxon>
        <taxon>Deferribacteres</taxon>
        <taxon>Deferribacterales</taxon>
        <taxon>Geovibrionaceae</taxon>
        <taxon>Denitrovibrio</taxon>
    </lineage>
</organism>
<dbReference type="PIRSF" id="PIRSF028696">
    <property type="entry name" value="UCP028696"/>
    <property type="match status" value="1"/>
</dbReference>